<accession>A0A316DAQ0</accession>
<evidence type="ECO:0000256" key="2">
    <source>
        <dbReference type="ARBA" id="ARBA00023136"/>
    </source>
</evidence>
<evidence type="ECO:0000256" key="3">
    <source>
        <dbReference type="SAM" id="MobiDB-lite"/>
    </source>
</evidence>
<dbReference type="PANTHER" id="PTHR22550:SF5">
    <property type="entry name" value="LEUCINE ZIPPER PROTEIN 4"/>
    <property type="match status" value="1"/>
</dbReference>
<feature type="transmembrane region" description="Helical" evidence="4">
    <location>
        <begin position="293"/>
        <end position="312"/>
    </location>
</feature>
<keyword evidence="6" id="KW-1185">Reference proteome</keyword>
<evidence type="ECO:0000313" key="6">
    <source>
        <dbReference type="Proteomes" id="UP000245634"/>
    </source>
</evidence>
<dbReference type="PANTHER" id="PTHR22550">
    <property type="entry name" value="SPORE GERMINATION PROTEIN"/>
    <property type="match status" value="1"/>
</dbReference>
<dbReference type="Pfam" id="PF03323">
    <property type="entry name" value="GerA"/>
    <property type="match status" value="1"/>
</dbReference>
<dbReference type="PIRSF" id="PIRSF005690">
    <property type="entry name" value="GerBA"/>
    <property type="match status" value="1"/>
</dbReference>
<keyword evidence="4" id="KW-1133">Transmembrane helix</keyword>
<evidence type="ECO:0000313" key="5">
    <source>
        <dbReference type="EMBL" id="PWK10242.1"/>
    </source>
</evidence>
<proteinExistence type="inferred from homology"/>
<dbReference type="EMBL" id="QGGL01000012">
    <property type="protein sequence ID" value="PWK10242.1"/>
    <property type="molecule type" value="Genomic_DNA"/>
</dbReference>
<evidence type="ECO:0000256" key="4">
    <source>
        <dbReference type="SAM" id="Phobius"/>
    </source>
</evidence>
<feature type="transmembrane region" description="Helical" evidence="4">
    <location>
        <begin position="416"/>
        <end position="443"/>
    </location>
</feature>
<dbReference type="RefSeq" id="WP_109689978.1">
    <property type="nucleotide sequence ID" value="NZ_QGGL01000012.1"/>
</dbReference>
<reference evidence="5 6" key="1">
    <citation type="submission" date="2018-05" db="EMBL/GenBank/DDBJ databases">
        <title>Genomic Encyclopedia of Type Strains, Phase IV (KMG-IV): sequencing the most valuable type-strain genomes for metagenomic binning, comparative biology and taxonomic classification.</title>
        <authorList>
            <person name="Goeker M."/>
        </authorList>
    </citation>
    <scope>NUCLEOTIDE SEQUENCE [LARGE SCALE GENOMIC DNA]</scope>
    <source>
        <strain evidence="5 6">DSM 18773</strain>
    </source>
</reference>
<sequence>MWKRKTARKHQSKQHAELLNTEKLKQQRLTSSLQDNLDSLKDLFGHSPDLITRPFPGGMVLCIKTIVDLKRMEESVLATLQDGLRLDKLAAVELFRVQDQGRAVQELLEGSVLIFQQNAEEAFAIRIGNTEHRAIEEPQTESVIRGPRDGFTESIDVNLALVRRRLKTPSLRVEEFNIGEVSRTKVQLLSIEGITSSKLVNEMRQRLETIRIDGIMESNYIEEFIEDSPFGLFPTIQNTERPDVISAALLEGRVALLVDSTPFALVAPLTFWGALQSSEDYYSHFTVATALRWIRFVFLFIALLFPSIYVAITTYHQEMLPTNLLLSVASAREGSPFPALVEALMMEVTFEALREAGVRLPRPVGQAVSIVGALVIGQAAVEAGIISAPMVIVVSITGIASFTIPRYNFGIAMRLLRFPIILLAGTLGLFGIVIAIMILMIHLSSLRSLGVPYLYPVSPFSWQGLKDAVVRVPHWAKNRRPFLLQSPSPLRVPAGQNPEPPIQTPQSDAKGGTDT</sequence>
<dbReference type="GO" id="GO:0016020">
    <property type="term" value="C:membrane"/>
    <property type="evidence" value="ECO:0007669"/>
    <property type="project" value="InterPro"/>
</dbReference>
<dbReference type="AlphaFoldDB" id="A0A316DAQ0"/>
<name>A0A316DAQ0_9BACL</name>
<dbReference type="InterPro" id="IPR004995">
    <property type="entry name" value="Spore_Ger"/>
</dbReference>
<comment type="caution">
    <text evidence="5">The sequence shown here is derived from an EMBL/GenBank/DDBJ whole genome shotgun (WGS) entry which is preliminary data.</text>
</comment>
<comment type="similarity">
    <text evidence="1">Belongs to the GerABKA family.</text>
</comment>
<keyword evidence="2 4" id="KW-0472">Membrane</keyword>
<evidence type="ECO:0000256" key="1">
    <source>
        <dbReference type="ARBA" id="ARBA00005278"/>
    </source>
</evidence>
<dbReference type="GO" id="GO:0009847">
    <property type="term" value="P:spore germination"/>
    <property type="evidence" value="ECO:0007669"/>
    <property type="project" value="InterPro"/>
</dbReference>
<dbReference type="CDD" id="cd18120">
    <property type="entry name" value="ATP-synt_Vo_Ao_c"/>
    <property type="match status" value="1"/>
</dbReference>
<feature type="transmembrane region" description="Helical" evidence="4">
    <location>
        <begin position="386"/>
        <end position="404"/>
    </location>
</feature>
<protein>
    <submittedName>
        <fullName evidence="5">Spore germination protein KA</fullName>
    </submittedName>
</protein>
<dbReference type="OrthoDB" id="9772630at2"/>
<dbReference type="InterPro" id="IPR050768">
    <property type="entry name" value="UPF0353/GerABKA_families"/>
</dbReference>
<organism evidence="5 6">
    <name type="scientific">Tumebacillus permanentifrigoris</name>
    <dbReference type="NCBI Taxonomy" id="378543"/>
    <lineage>
        <taxon>Bacteria</taxon>
        <taxon>Bacillati</taxon>
        <taxon>Bacillota</taxon>
        <taxon>Bacilli</taxon>
        <taxon>Bacillales</taxon>
        <taxon>Alicyclobacillaceae</taxon>
        <taxon>Tumebacillus</taxon>
    </lineage>
</organism>
<gene>
    <name evidence="5" type="ORF">C7459_11263</name>
</gene>
<feature type="region of interest" description="Disordered" evidence="3">
    <location>
        <begin position="485"/>
        <end position="515"/>
    </location>
</feature>
<keyword evidence="4" id="KW-0812">Transmembrane</keyword>
<dbReference type="Proteomes" id="UP000245634">
    <property type="component" value="Unassembled WGS sequence"/>
</dbReference>